<feature type="domain" description="Helix-turn-helix type 11" evidence="1">
    <location>
        <begin position="6"/>
        <end position="59"/>
    </location>
</feature>
<keyword evidence="3" id="KW-0238">DNA-binding</keyword>
<dbReference type="InterPro" id="IPR036390">
    <property type="entry name" value="WH_DNA-bd_sf"/>
</dbReference>
<accession>A0A366EMW5</accession>
<dbReference type="InterPro" id="IPR051534">
    <property type="entry name" value="CBASS_pafABC_assoc_protein"/>
</dbReference>
<proteinExistence type="predicted"/>
<dbReference type="Pfam" id="PF13280">
    <property type="entry name" value="WYL"/>
    <property type="match status" value="1"/>
</dbReference>
<dbReference type="PANTHER" id="PTHR34580:SF3">
    <property type="entry name" value="PROTEIN PAFB"/>
    <property type="match status" value="1"/>
</dbReference>
<dbReference type="EMBL" id="QNRK01000049">
    <property type="protein sequence ID" value="RBP02829.1"/>
    <property type="molecule type" value="Genomic_DNA"/>
</dbReference>
<evidence type="ECO:0000313" key="3">
    <source>
        <dbReference type="EMBL" id="RBP02829.1"/>
    </source>
</evidence>
<organism evidence="3 4">
    <name type="scientific">Roseiarcus fermentans</name>
    <dbReference type="NCBI Taxonomy" id="1473586"/>
    <lineage>
        <taxon>Bacteria</taxon>
        <taxon>Pseudomonadati</taxon>
        <taxon>Pseudomonadota</taxon>
        <taxon>Alphaproteobacteria</taxon>
        <taxon>Hyphomicrobiales</taxon>
        <taxon>Roseiarcaceae</taxon>
        <taxon>Roseiarcus</taxon>
    </lineage>
</organism>
<dbReference type="Pfam" id="PF08279">
    <property type="entry name" value="HTH_11"/>
    <property type="match status" value="1"/>
</dbReference>
<dbReference type="GO" id="GO:0003677">
    <property type="term" value="F:DNA binding"/>
    <property type="evidence" value="ECO:0007669"/>
    <property type="project" value="UniProtKB-KW"/>
</dbReference>
<sequence>MARAGRLLDLMQALRRRRAPTPGAALADELGVSLRTLYRDIATLQAQGAAIEGEAGLGYVLRAGFELPPLMVTLAEIEALALGARWVEGRGDEALARAAQDALAKIAAVLPPDRADALDWPTLLAGATRAGDAERAALPLVRQALTTERKLGFGYADKAGRATDRVVWPVAVGFFESVMMLAAWCETREAFRHFRLDRMAGVAVLPARPPKSRRALLKDWRRDEGL</sequence>
<dbReference type="InterPro" id="IPR036388">
    <property type="entry name" value="WH-like_DNA-bd_sf"/>
</dbReference>
<keyword evidence="4" id="KW-1185">Reference proteome</keyword>
<dbReference type="OrthoDB" id="9807255at2"/>
<name>A0A366EMW5_9HYPH</name>
<evidence type="ECO:0000313" key="4">
    <source>
        <dbReference type="Proteomes" id="UP000253529"/>
    </source>
</evidence>
<dbReference type="PANTHER" id="PTHR34580">
    <property type="match status" value="1"/>
</dbReference>
<dbReference type="Proteomes" id="UP000253529">
    <property type="component" value="Unassembled WGS sequence"/>
</dbReference>
<dbReference type="InterPro" id="IPR026881">
    <property type="entry name" value="WYL_dom"/>
</dbReference>
<protein>
    <submittedName>
        <fullName evidence="3">Putative DNA-binding transcriptional regulator YafY</fullName>
    </submittedName>
</protein>
<gene>
    <name evidence="3" type="ORF">DFR50_14928</name>
</gene>
<reference evidence="3 4" key="1">
    <citation type="submission" date="2018-06" db="EMBL/GenBank/DDBJ databases">
        <title>Genomic Encyclopedia of Type Strains, Phase IV (KMG-IV): sequencing the most valuable type-strain genomes for metagenomic binning, comparative biology and taxonomic classification.</title>
        <authorList>
            <person name="Goeker M."/>
        </authorList>
    </citation>
    <scope>NUCLEOTIDE SEQUENCE [LARGE SCALE GENOMIC DNA]</scope>
    <source>
        <strain evidence="3 4">DSM 24875</strain>
    </source>
</reference>
<dbReference type="SUPFAM" id="SSF46785">
    <property type="entry name" value="Winged helix' DNA-binding domain"/>
    <property type="match status" value="1"/>
</dbReference>
<dbReference type="Gene3D" id="1.10.10.10">
    <property type="entry name" value="Winged helix-like DNA-binding domain superfamily/Winged helix DNA-binding domain"/>
    <property type="match status" value="1"/>
</dbReference>
<dbReference type="RefSeq" id="WP_113893221.1">
    <property type="nucleotide sequence ID" value="NZ_QNRK01000049.1"/>
</dbReference>
<evidence type="ECO:0000259" key="1">
    <source>
        <dbReference type="Pfam" id="PF08279"/>
    </source>
</evidence>
<evidence type="ECO:0000259" key="2">
    <source>
        <dbReference type="Pfam" id="PF13280"/>
    </source>
</evidence>
<dbReference type="AlphaFoldDB" id="A0A366EMW5"/>
<dbReference type="InterPro" id="IPR013196">
    <property type="entry name" value="HTH_11"/>
</dbReference>
<dbReference type="PROSITE" id="PS52050">
    <property type="entry name" value="WYL"/>
    <property type="match status" value="1"/>
</dbReference>
<feature type="domain" description="WYL" evidence="2">
    <location>
        <begin position="137"/>
        <end position="203"/>
    </location>
</feature>
<comment type="caution">
    <text evidence="3">The sequence shown here is derived from an EMBL/GenBank/DDBJ whole genome shotgun (WGS) entry which is preliminary data.</text>
</comment>